<dbReference type="InterPro" id="IPR001650">
    <property type="entry name" value="Helicase_C-like"/>
</dbReference>
<feature type="compositionally biased region" description="Polar residues" evidence="5">
    <location>
        <begin position="84"/>
        <end position="99"/>
    </location>
</feature>
<dbReference type="InterPro" id="IPR014001">
    <property type="entry name" value="Helicase_ATP-bd"/>
</dbReference>
<keyword evidence="2" id="KW-0378">Hydrolase</keyword>
<evidence type="ECO:0000256" key="4">
    <source>
        <dbReference type="ARBA" id="ARBA00022840"/>
    </source>
</evidence>
<organism evidence="8 9">
    <name type="scientific">Frankliniella fusca</name>
    <dbReference type="NCBI Taxonomy" id="407009"/>
    <lineage>
        <taxon>Eukaryota</taxon>
        <taxon>Metazoa</taxon>
        <taxon>Ecdysozoa</taxon>
        <taxon>Arthropoda</taxon>
        <taxon>Hexapoda</taxon>
        <taxon>Insecta</taxon>
        <taxon>Pterygota</taxon>
        <taxon>Neoptera</taxon>
        <taxon>Paraneoptera</taxon>
        <taxon>Thysanoptera</taxon>
        <taxon>Terebrantia</taxon>
        <taxon>Thripoidea</taxon>
        <taxon>Thripidae</taxon>
        <taxon>Frankliniella</taxon>
    </lineage>
</organism>
<feature type="domain" description="Helicase C-terminal" evidence="7">
    <location>
        <begin position="640"/>
        <end position="841"/>
    </location>
</feature>
<evidence type="ECO:0000256" key="2">
    <source>
        <dbReference type="ARBA" id="ARBA00022801"/>
    </source>
</evidence>
<dbReference type="AlphaFoldDB" id="A0AAE1L7R7"/>
<dbReference type="InterPro" id="IPR050474">
    <property type="entry name" value="Hel308_SKI2-like"/>
</dbReference>
<dbReference type="GO" id="GO:0004386">
    <property type="term" value="F:helicase activity"/>
    <property type="evidence" value="ECO:0007669"/>
    <property type="project" value="UniProtKB-KW"/>
</dbReference>
<dbReference type="InterPro" id="IPR027417">
    <property type="entry name" value="P-loop_NTPase"/>
</dbReference>
<dbReference type="GO" id="GO:0003676">
    <property type="term" value="F:nucleic acid binding"/>
    <property type="evidence" value="ECO:0007669"/>
    <property type="project" value="InterPro"/>
</dbReference>
<keyword evidence="4" id="KW-0067">ATP-binding</keyword>
<dbReference type="EMBL" id="JAHWGI010000107">
    <property type="protein sequence ID" value="KAK3909618.1"/>
    <property type="molecule type" value="Genomic_DNA"/>
</dbReference>
<feature type="domain" description="Helicase ATP-binding" evidence="6">
    <location>
        <begin position="274"/>
        <end position="450"/>
    </location>
</feature>
<reference evidence="8" key="1">
    <citation type="submission" date="2021-07" db="EMBL/GenBank/DDBJ databases">
        <authorList>
            <person name="Catto M.A."/>
            <person name="Jacobson A."/>
            <person name="Kennedy G."/>
            <person name="Labadie P."/>
            <person name="Hunt B.G."/>
            <person name="Srinivasan R."/>
        </authorList>
    </citation>
    <scope>NUCLEOTIDE SEQUENCE</scope>
    <source>
        <strain evidence="8">PL_HMW_Pooled</strain>
        <tissue evidence="8">Head</tissue>
    </source>
</reference>
<feature type="region of interest" description="Disordered" evidence="5">
    <location>
        <begin position="149"/>
        <end position="168"/>
    </location>
</feature>
<dbReference type="SMART" id="SM00490">
    <property type="entry name" value="HELICc"/>
    <property type="match status" value="1"/>
</dbReference>
<evidence type="ECO:0000256" key="5">
    <source>
        <dbReference type="SAM" id="MobiDB-lite"/>
    </source>
</evidence>
<evidence type="ECO:0000256" key="3">
    <source>
        <dbReference type="ARBA" id="ARBA00022806"/>
    </source>
</evidence>
<evidence type="ECO:0000256" key="1">
    <source>
        <dbReference type="ARBA" id="ARBA00022741"/>
    </source>
</evidence>
<evidence type="ECO:0000313" key="8">
    <source>
        <dbReference type="EMBL" id="KAK3909618.1"/>
    </source>
</evidence>
<dbReference type="Pfam" id="PF00270">
    <property type="entry name" value="DEAD"/>
    <property type="match status" value="1"/>
</dbReference>
<dbReference type="PROSITE" id="PS51194">
    <property type="entry name" value="HELICASE_CTER"/>
    <property type="match status" value="1"/>
</dbReference>
<sequence length="1214" mass="135378">MASRGFSILSSDSSDDDAEDTSLSQGPSAYNHSASELDSALGSSPFHQKVTLRSERSMDSPQRKRNATLKPLNINESPRKKRNFSTFQAGTSDTGPQDDQFTSHLFSDDQDNNLVNLAESLSQTLATIEGSFPKSKKIVPETLASSEGSFRKCEKTDPEKENVSGPSGTYLGVRRNVSFSSGEVQKTQSGVTLSPDRFSDLSRFCGDAECYLDHRKSWIEKGNFSKPTTSKSDERDESDFSFFGMSSSVRDALYAVLRISEMHQWQTTMIKQQISEEGLKRNALVLAPTSAGKSLVGTVLLLRTMLLARKETILALPYKALVTEKLREMKHLVTRMSNFVVMEYAGASGIFPVPRHTSSLPRLYIGTNEKLSMLWRYLCKDGERRREIGMVLLDEVHMIGDESRGSTIEEFLSSVMYWSGASTRIICLSATIGYPRDISEFIGWGDSLQCNTHHVNMRPVKIKEHMVVLGSAYPIVRDSQGQGRILYSASTDGTPYDMPSLHDHVVDISSTREEGALIWLKINQLKCHLSKYAGLNMEKGDGKPQLRFPVVTRIPESVRLMLQDTTASKIPKSEFSLTPDVDDQFRAALREVVKAVDLNPSNVRRAWEAQVDKLEELRDPYSNRSAQLRLADESAWDLQIITNLVLETIGRHESVLIFCSSRAKCVDMCEHLCKTIAKMESSQSPSWFDDHPTSEVVTKERRNIVGHLLTESNGKADPVLLHGIQSGVGYHTAALHQVERLAIEEAFSKGFVSALFCTTTLSAGVNLPCHRVIICSPWLGKDFITCSRYLQKCGRAGRSVFRSGASDGNEKKQPAPDSFIFMQAKDVSLFQVVSLFQRIVDKHVEPVASRLLESHSFYRQAVTPWPVDSNTAASVYTGITRIVLSAVDVGQGLPLSQLIQFFRKTLLYRACGEDSCNMKPLLAEVLKLIKNGHLEVFHPESADGLTTLPMSVNVYEPRNLSVIMEDAQIKNLEMKKQSSLSSVEKEDFLLELSLYDTKRVLTLPDVTLYVGPLASAVTAGSLSLEEAELFIQEAEDLENQMCLRNTLTVLYLSMSEGNSKPISGSSSSEHNITPMFISNVIANNFPSHPESEFMTRLGITEAKLNIWLRSRYAGNIIKKDPSFPSRLRRLWSAMFLNDIVTSPEKYDAICSKYGFCRGMSVELISGTTNRLTGLKNFCLALDKFWWYSPLASSLIKRLGESSDEELRPLLALVI</sequence>
<gene>
    <name evidence="8" type="ORF">KUF71_003974</name>
</gene>
<dbReference type="InterPro" id="IPR011545">
    <property type="entry name" value="DEAD/DEAH_box_helicase_dom"/>
</dbReference>
<keyword evidence="1" id="KW-0547">Nucleotide-binding</keyword>
<reference evidence="8" key="2">
    <citation type="journal article" date="2023" name="BMC Genomics">
        <title>Pest status, molecular evolution, and epigenetic factors derived from the genome assembly of Frankliniella fusca, a thysanopteran phytovirus vector.</title>
        <authorList>
            <person name="Catto M.A."/>
            <person name="Labadie P.E."/>
            <person name="Jacobson A.L."/>
            <person name="Kennedy G.G."/>
            <person name="Srinivasan R."/>
            <person name="Hunt B.G."/>
        </authorList>
    </citation>
    <scope>NUCLEOTIDE SEQUENCE</scope>
    <source>
        <strain evidence="8">PL_HMW_Pooled</strain>
    </source>
</reference>
<evidence type="ECO:0000259" key="6">
    <source>
        <dbReference type="PROSITE" id="PS51192"/>
    </source>
</evidence>
<dbReference type="GO" id="GO:0005524">
    <property type="term" value="F:ATP binding"/>
    <property type="evidence" value="ECO:0007669"/>
    <property type="project" value="UniProtKB-KW"/>
</dbReference>
<keyword evidence="3 8" id="KW-0347">Helicase</keyword>
<feature type="compositionally biased region" description="Polar residues" evidence="5">
    <location>
        <begin position="25"/>
        <end position="46"/>
    </location>
</feature>
<dbReference type="PROSITE" id="PS51192">
    <property type="entry name" value="HELICASE_ATP_BIND_1"/>
    <property type="match status" value="1"/>
</dbReference>
<dbReference type="PANTHER" id="PTHR47961">
    <property type="entry name" value="DNA POLYMERASE THETA, PUTATIVE (AFU_ORTHOLOGUE AFUA_1G05260)-RELATED"/>
    <property type="match status" value="1"/>
</dbReference>
<dbReference type="GO" id="GO:0016787">
    <property type="term" value="F:hydrolase activity"/>
    <property type="evidence" value="ECO:0007669"/>
    <property type="project" value="UniProtKB-KW"/>
</dbReference>
<feature type="region of interest" description="Disordered" evidence="5">
    <location>
        <begin position="1"/>
        <end position="99"/>
    </location>
</feature>
<accession>A0AAE1L7R7</accession>
<dbReference type="Gene3D" id="3.40.50.300">
    <property type="entry name" value="P-loop containing nucleotide triphosphate hydrolases"/>
    <property type="match status" value="2"/>
</dbReference>
<evidence type="ECO:0000313" key="9">
    <source>
        <dbReference type="Proteomes" id="UP001219518"/>
    </source>
</evidence>
<dbReference type="Proteomes" id="UP001219518">
    <property type="component" value="Unassembled WGS sequence"/>
</dbReference>
<feature type="compositionally biased region" description="Basic and acidic residues" evidence="5">
    <location>
        <begin position="149"/>
        <end position="162"/>
    </location>
</feature>
<proteinExistence type="predicted"/>
<feature type="compositionally biased region" description="Basic and acidic residues" evidence="5">
    <location>
        <begin position="52"/>
        <end position="62"/>
    </location>
</feature>
<name>A0AAE1L7R7_9NEOP</name>
<keyword evidence="9" id="KW-1185">Reference proteome</keyword>
<comment type="caution">
    <text evidence="8">The sequence shown here is derived from an EMBL/GenBank/DDBJ whole genome shotgun (WGS) entry which is preliminary data.</text>
</comment>
<dbReference type="SUPFAM" id="SSF52540">
    <property type="entry name" value="P-loop containing nucleoside triphosphate hydrolases"/>
    <property type="match status" value="1"/>
</dbReference>
<dbReference type="Pfam" id="PF00271">
    <property type="entry name" value="Helicase_C"/>
    <property type="match status" value="1"/>
</dbReference>
<protein>
    <submittedName>
        <fullName evidence="8">Helicase POLQ-like</fullName>
    </submittedName>
</protein>
<dbReference type="SMART" id="SM00487">
    <property type="entry name" value="DEXDc"/>
    <property type="match status" value="1"/>
</dbReference>
<evidence type="ECO:0000259" key="7">
    <source>
        <dbReference type="PROSITE" id="PS51194"/>
    </source>
</evidence>
<dbReference type="PANTHER" id="PTHR47961:SF6">
    <property type="entry name" value="DNA-DIRECTED DNA POLYMERASE"/>
    <property type="match status" value="1"/>
</dbReference>